<evidence type="ECO:0000313" key="5">
    <source>
        <dbReference type="EMBL" id="MCA2017976.1"/>
    </source>
</evidence>
<feature type="signal peptide" evidence="3">
    <location>
        <begin position="1"/>
        <end position="28"/>
    </location>
</feature>
<evidence type="ECO:0000259" key="4">
    <source>
        <dbReference type="Pfam" id="PF00135"/>
    </source>
</evidence>
<keyword evidence="6" id="KW-1185">Reference proteome</keyword>
<comment type="caution">
    <text evidence="5">The sequence shown here is derived from an EMBL/GenBank/DDBJ whole genome shotgun (WGS) entry which is preliminary data.</text>
</comment>
<evidence type="ECO:0000256" key="3">
    <source>
        <dbReference type="RuleBase" id="RU361235"/>
    </source>
</evidence>
<dbReference type="InterPro" id="IPR019826">
    <property type="entry name" value="Carboxylesterase_B_AS"/>
</dbReference>
<evidence type="ECO:0000256" key="1">
    <source>
        <dbReference type="ARBA" id="ARBA00005964"/>
    </source>
</evidence>
<evidence type="ECO:0000313" key="6">
    <source>
        <dbReference type="Proteomes" id="UP001199044"/>
    </source>
</evidence>
<dbReference type="InterPro" id="IPR002018">
    <property type="entry name" value="CarbesteraseB"/>
</dbReference>
<evidence type="ECO:0000256" key="2">
    <source>
        <dbReference type="ARBA" id="ARBA00022801"/>
    </source>
</evidence>
<name>A0ABS7YSY4_9VIBR</name>
<feature type="domain" description="Carboxylesterase type B" evidence="4">
    <location>
        <begin position="31"/>
        <end position="349"/>
    </location>
</feature>
<dbReference type="InterPro" id="IPR050309">
    <property type="entry name" value="Type-B_Carboxylest/Lipase"/>
</dbReference>
<dbReference type="PANTHER" id="PTHR11559">
    <property type="entry name" value="CARBOXYLESTERASE"/>
    <property type="match status" value="1"/>
</dbReference>
<reference evidence="6" key="1">
    <citation type="submission" date="2023-07" db="EMBL/GenBank/DDBJ databases">
        <title>Molecular identification of indigenous halophilic bacteria isolated from red sea cost, biodegradation of synthetic dyes and assessment of degraded metabolite toxicity.</title>
        <authorList>
            <person name="Chaieb K."/>
            <person name="Altayb H.N."/>
        </authorList>
    </citation>
    <scope>NUCLEOTIDE SEQUENCE [LARGE SCALE GENOMIC DNA]</scope>
    <source>
        <strain evidence="6">K20</strain>
    </source>
</reference>
<keyword evidence="3" id="KW-0732">Signal</keyword>
<organism evidence="5 6">
    <name type="scientific">Vibrio tritonius</name>
    <dbReference type="NCBI Taxonomy" id="1435069"/>
    <lineage>
        <taxon>Bacteria</taxon>
        <taxon>Pseudomonadati</taxon>
        <taxon>Pseudomonadota</taxon>
        <taxon>Gammaproteobacteria</taxon>
        <taxon>Vibrionales</taxon>
        <taxon>Vibrionaceae</taxon>
        <taxon>Vibrio</taxon>
    </lineage>
</organism>
<protein>
    <recommendedName>
        <fullName evidence="3">Carboxylic ester hydrolase</fullName>
        <ecNumber evidence="3">3.1.1.-</ecNumber>
    </recommendedName>
</protein>
<dbReference type="Proteomes" id="UP001199044">
    <property type="component" value="Unassembled WGS sequence"/>
</dbReference>
<gene>
    <name evidence="5" type="ORF">LDJ79_17780</name>
</gene>
<dbReference type="EC" id="3.1.1.-" evidence="3"/>
<accession>A0ABS7YSY4</accession>
<feature type="chain" id="PRO_5044997494" description="Carboxylic ester hydrolase" evidence="3">
    <location>
        <begin position="29"/>
        <end position="557"/>
    </location>
</feature>
<proteinExistence type="inferred from homology"/>
<dbReference type="SUPFAM" id="SSF53474">
    <property type="entry name" value="alpha/beta-Hydrolases"/>
    <property type="match status" value="1"/>
</dbReference>
<dbReference type="Pfam" id="PF00135">
    <property type="entry name" value="COesterase"/>
    <property type="match status" value="1"/>
</dbReference>
<keyword evidence="2 3" id="KW-0378">Hydrolase</keyword>
<dbReference type="InterPro" id="IPR029058">
    <property type="entry name" value="AB_hydrolase_fold"/>
</dbReference>
<comment type="similarity">
    <text evidence="1 3">Belongs to the type-B carboxylesterase/lipase family.</text>
</comment>
<dbReference type="EMBL" id="JAIWIU010000136">
    <property type="protein sequence ID" value="MCA2017976.1"/>
    <property type="molecule type" value="Genomic_DNA"/>
</dbReference>
<dbReference type="PROSITE" id="PS00122">
    <property type="entry name" value="CARBOXYLESTERASE_B_1"/>
    <property type="match status" value="1"/>
</dbReference>
<dbReference type="Gene3D" id="3.40.50.1820">
    <property type="entry name" value="alpha/beta hydrolase"/>
    <property type="match status" value="1"/>
</dbReference>
<sequence>MTCSSLTPMWLKTLATASLLSVTSSAFAINSEINLHQGTVVGNTQTSTQSWLGIPYAQAPIGKLRWQVAKPLAKSQTKLQAITQGALCPQVQKGQVIGKEDCLNLNIYRPNTDETLPVLFYVHGGNNQTGKADEFNPTQLALATKSVVVTANYRLGVLGFNPLKAIKTSDPLQASGNFGLLDQGAALDWIKQNISQFGGDSNNITVSGFSAGGRDVMAMLISPEFKDKFQHAIVFSGGMTTAPVDASQKVFEQAFAPLVVEDGRQPDLAAAEKWLKQGDSDVKAYLQSLNPTRLAKLMQNAGIRMSVFPHLYTDGTVLPENGFDTQTYNQVPTMMLTGANEFSFFALGDPEFAKTDWNTQPHKAIEYDFVFRYGGLLYSAFNVEESVDTMLKAKFSAPIYAGKINYGADPIITGPAMSRIGSFHGVFIPLLDSSVDMPMFGDAFKTEGAKQLSHDLEKHIASFIRQGKPSSDINVEWKPWNKATAANGESLYVFDANIKNSVLYRTEQAYQTKDIIELMDKDYRLSEEDKNKLIHSVLNGRWFSQQLDEHYHSPSLW</sequence>
<dbReference type="RefSeq" id="WP_225251541.1">
    <property type="nucleotide sequence ID" value="NZ_JAIWIU010000136.1"/>
</dbReference>